<comment type="similarity">
    <text evidence="2">Belongs to the TspO/BZRP family.</text>
</comment>
<dbReference type="PANTHER" id="PTHR10057">
    <property type="entry name" value="PERIPHERAL-TYPE BENZODIAZEPINE RECEPTOR"/>
    <property type="match status" value="1"/>
</dbReference>
<evidence type="ECO:0000256" key="6">
    <source>
        <dbReference type="SAM" id="Phobius"/>
    </source>
</evidence>
<feature type="transmembrane region" description="Helical" evidence="6">
    <location>
        <begin position="97"/>
        <end position="117"/>
    </location>
</feature>
<dbReference type="PIRSF" id="PIRSF005859">
    <property type="entry name" value="PBR"/>
    <property type="match status" value="1"/>
</dbReference>
<comment type="subcellular location">
    <subcellularLocation>
        <location evidence="1">Membrane</location>
        <topology evidence="1">Multi-pass membrane protein</topology>
    </subcellularLocation>
</comment>
<evidence type="ECO:0000256" key="4">
    <source>
        <dbReference type="ARBA" id="ARBA00022989"/>
    </source>
</evidence>
<feature type="transmembrane region" description="Helical" evidence="6">
    <location>
        <begin position="123"/>
        <end position="145"/>
    </location>
</feature>
<evidence type="ECO:0000313" key="8">
    <source>
        <dbReference type="Proteomes" id="UP000464495"/>
    </source>
</evidence>
<keyword evidence="8" id="KW-1185">Reference proteome</keyword>
<dbReference type="InterPro" id="IPR038330">
    <property type="entry name" value="TspO/MBR-related_sf"/>
</dbReference>
<dbReference type="GO" id="GO:0033013">
    <property type="term" value="P:tetrapyrrole metabolic process"/>
    <property type="evidence" value="ECO:0007669"/>
    <property type="project" value="UniProtKB-ARBA"/>
</dbReference>
<dbReference type="EMBL" id="CP046620">
    <property type="protein sequence ID" value="QHQ36457.1"/>
    <property type="molecule type" value="Genomic_DNA"/>
</dbReference>
<dbReference type="NCBIfam" id="NF047825">
    <property type="entry name" value="T-richsensTspOAlph"/>
    <property type="match status" value="1"/>
</dbReference>
<sequence length="156" mass="17045">MDWLTVSGFTGAAAAAAATGMLFRPGLWYQSLAKPGWSPPNVAFPIAWTVLYIAMVVAAVRVAGTPDPAPALALWAFQITLNALWTPVFFGLHRKGAAVFVIAALWLAIAVTTVLFWQRDVFAGLLFTLYLGWVSFAAALNFDIWRRNRHPSGHRS</sequence>
<dbReference type="KEGG" id="amaq:GO499_15375"/>
<dbReference type="GO" id="GO:0016020">
    <property type="term" value="C:membrane"/>
    <property type="evidence" value="ECO:0007669"/>
    <property type="project" value="UniProtKB-SubCell"/>
</dbReference>
<dbReference type="InterPro" id="IPR004307">
    <property type="entry name" value="TspO_MBR"/>
</dbReference>
<dbReference type="FunFam" id="1.20.1260.100:FF:000001">
    <property type="entry name" value="translocator protein 2"/>
    <property type="match status" value="1"/>
</dbReference>
<gene>
    <name evidence="7" type="ORF">GO499_15375</name>
</gene>
<dbReference type="PANTHER" id="PTHR10057:SF0">
    <property type="entry name" value="TRANSLOCATOR PROTEIN"/>
    <property type="match status" value="1"/>
</dbReference>
<feature type="transmembrane region" description="Helical" evidence="6">
    <location>
        <begin position="72"/>
        <end position="90"/>
    </location>
</feature>
<keyword evidence="4 6" id="KW-1133">Transmembrane helix</keyword>
<accession>A0A6P1T369</accession>
<dbReference type="CDD" id="cd15904">
    <property type="entry name" value="TSPO_MBR"/>
    <property type="match status" value="1"/>
</dbReference>
<keyword evidence="3 6" id="KW-0812">Transmembrane</keyword>
<organism evidence="7 8">
    <name type="scientific">Algicella marina</name>
    <dbReference type="NCBI Taxonomy" id="2683284"/>
    <lineage>
        <taxon>Bacteria</taxon>
        <taxon>Pseudomonadati</taxon>
        <taxon>Pseudomonadota</taxon>
        <taxon>Alphaproteobacteria</taxon>
        <taxon>Rhodobacterales</taxon>
        <taxon>Paracoccaceae</taxon>
        <taxon>Algicella</taxon>
    </lineage>
</organism>
<protein>
    <submittedName>
        <fullName evidence="7">Sensory protein TspO</fullName>
    </submittedName>
</protein>
<evidence type="ECO:0000256" key="3">
    <source>
        <dbReference type="ARBA" id="ARBA00022692"/>
    </source>
</evidence>
<name>A0A6P1T369_9RHOB</name>
<dbReference type="Pfam" id="PF03073">
    <property type="entry name" value="TspO_MBR"/>
    <property type="match status" value="1"/>
</dbReference>
<evidence type="ECO:0000256" key="5">
    <source>
        <dbReference type="ARBA" id="ARBA00023136"/>
    </source>
</evidence>
<proteinExistence type="inferred from homology"/>
<feature type="transmembrane region" description="Helical" evidence="6">
    <location>
        <begin position="6"/>
        <end position="29"/>
    </location>
</feature>
<dbReference type="Proteomes" id="UP000464495">
    <property type="component" value="Chromosome"/>
</dbReference>
<feature type="transmembrane region" description="Helical" evidence="6">
    <location>
        <begin position="41"/>
        <end position="60"/>
    </location>
</feature>
<evidence type="ECO:0000313" key="7">
    <source>
        <dbReference type="EMBL" id="QHQ36457.1"/>
    </source>
</evidence>
<reference evidence="7 8" key="1">
    <citation type="submission" date="2019-12" db="EMBL/GenBank/DDBJ databases">
        <title>Complete genome sequence of Algicella marina strain 9Alg 56(T) isolated from the red alga Tichocarpus crinitus.</title>
        <authorList>
            <person name="Kim S.-G."/>
            <person name="Nedashkovskaya O.I."/>
        </authorList>
    </citation>
    <scope>NUCLEOTIDE SEQUENCE [LARGE SCALE GENOMIC DNA]</scope>
    <source>
        <strain evidence="7 8">9Alg 56</strain>
    </source>
</reference>
<dbReference type="AlphaFoldDB" id="A0A6P1T369"/>
<dbReference type="Gene3D" id="1.20.1260.100">
    <property type="entry name" value="TspO/MBR protein"/>
    <property type="match status" value="1"/>
</dbReference>
<evidence type="ECO:0000256" key="1">
    <source>
        <dbReference type="ARBA" id="ARBA00004141"/>
    </source>
</evidence>
<evidence type="ECO:0000256" key="2">
    <source>
        <dbReference type="ARBA" id="ARBA00007524"/>
    </source>
</evidence>
<dbReference type="RefSeq" id="WP_161863003.1">
    <property type="nucleotide sequence ID" value="NZ_CP046620.1"/>
</dbReference>
<keyword evidence="5 6" id="KW-0472">Membrane</keyword>